<evidence type="ECO:0000313" key="1">
    <source>
        <dbReference type="EMBL" id="MBG6069955.1"/>
    </source>
</evidence>
<reference evidence="1 2" key="1">
    <citation type="submission" date="2020-11" db="EMBL/GenBank/DDBJ databases">
        <title>Sequencing the genomes of 1000 actinobacteria strains.</title>
        <authorList>
            <person name="Klenk H.-P."/>
        </authorList>
    </citation>
    <scope>NUCLEOTIDE SEQUENCE [LARGE SCALE GENOMIC DNA]</scope>
    <source>
        <strain evidence="1 2">DSM 101692</strain>
    </source>
</reference>
<organism evidence="1 2">
    <name type="scientific">Micromonospora ureilytica</name>
    <dbReference type="NCBI Taxonomy" id="709868"/>
    <lineage>
        <taxon>Bacteria</taxon>
        <taxon>Bacillati</taxon>
        <taxon>Actinomycetota</taxon>
        <taxon>Actinomycetes</taxon>
        <taxon>Micromonosporales</taxon>
        <taxon>Micromonosporaceae</taxon>
        <taxon>Micromonospora</taxon>
    </lineage>
</organism>
<evidence type="ECO:0008006" key="3">
    <source>
        <dbReference type="Google" id="ProtNLM"/>
    </source>
</evidence>
<accession>A0ABS0JSD1</accession>
<gene>
    <name evidence="1" type="ORF">IW248_006242</name>
</gene>
<keyword evidence="2" id="KW-1185">Reference proteome</keyword>
<evidence type="ECO:0000313" key="2">
    <source>
        <dbReference type="Proteomes" id="UP000614915"/>
    </source>
</evidence>
<protein>
    <recommendedName>
        <fullName evidence="3">DUF5753 domain-containing protein</fullName>
    </recommendedName>
</protein>
<comment type="caution">
    <text evidence="1">The sequence shown here is derived from an EMBL/GenBank/DDBJ whole genome shotgun (WGS) entry which is preliminary data.</text>
</comment>
<proteinExistence type="predicted"/>
<name>A0ABS0JSD1_9ACTN</name>
<dbReference type="Proteomes" id="UP000614915">
    <property type="component" value="Unassembled WGS sequence"/>
</dbReference>
<sequence>MEHQIDGLVVDGDHEVATLLGRWEMIKNVALSRRQSIELMKEVVASWT</sequence>
<dbReference type="EMBL" id="JADOTX010000001">
    <property type="protein sequence ID" value="MBG6069955.1"/>
    <property type="molecule type" value="Genomic_DNA"/>
</dbReference>